<dbReference type="SUPFAM" id="SSF54373">
    <property type="entry name" value="FAD-linked reductases, C-terminal domain"/>
    <property type="match status" value="1"/>
</dbReference>
<keyword evidence="9" id="KW-1185">Reference proteome</keyword>
<dbReference type="Pfam" id="PF01266">
    <property type="entry name" value="DAO"/>
    <property type="match status" value="1"/>
</dbReference>
<dbReference type="OrthoDB" id="2219495at2759"/>
<evidence type="ECO:0000256" key="2">
    <source>
        <dbReference type="ARBA" id="ARBA00010989"/>
    </source>
</evidence>
<sequence length="485" mass="53558">MASINKNSNIIIVGAGVFGLSTALWLAKSGYTSVTVYDQQPYTTNSYRDGADAASADINKIIRFSYGNEIEYQTLALEASKVWDEWNQQLADLQESGEDVGLPPGIKAGDKLWFNSGMLRMSVGDTPDKFEQETLKSMEKEKGLREKQYEVGNVADLRRAQELGWAHKLDPFHRKEQGKPHVAVLDSKAGFVAAGRSCLWAMHLCQRDGVKFVLGPYTGKLKALVSKADGSINGIETEDGKTHSADLVVVACGGWTPAILPETSRSIETTAGSVVNVQIPRENKKLWDRYAPENMPVFTWGMKEGKGMYGFPRTEDGIIKFGYRATKWTNYDQVNGETLSVPKTAFTPKKETNVPLISLNAVKSLISEFLPELTPLGINSTRLCWYTDSIDNSFLIDHVPGRPGLIVCSGGSGHGFKFLPILGREVVKIVEGKGKNVYGQMWRWREPKQGEKNNGLEEGPDGPRVLAKLDMASEKDWEFGGSPRL</sequence>
<evidence type="ECO:0000256" key="4">
    <source>
        <dbReference type="ARBA" id="ARBA00022827"/>
    </source>
</evidence>
<reference evidence="8 9" key="1">
    <citation type="submission" date="2016-03" db="EMBL/GenBank/DDBJ databases">
        <authorList>
            <person name="Ploux O."/>
        </authorList>
    </citation>
    <scope>NUCLEOTIDE SEQUENCE [LARGE SCALE GENOMIC DNA]</scope>
    <source>
        <strain evidence="8 9">UAMH 11012</strain>
    </source>
</reference>
<keyword evidence="6" id="KW-1133">Transmembrane helix</keyword>
<dbReference type="AlphaFoldDB" id="A0A1L7XUV9"/>
<dbReference type="STRING" id="576137.A0A1L7XUV9"/>
<feature type="transmembrane region" description="Helical" evidence="6">
    <location>
        <begin position="7"/>
        <end position="27"/>
    </location>
</feature>
<evidence type="ECO:0000256" key="1">
    <source>
        <dbReference type="ARBA" id="ARBA00001974"/>
    </source>
</evidence>
<dbReference type="Gene3D" id="3.50.50.60">
    <property type="entry name" value="FAD/NAD(P)-binding domain"/>
    <property type="match status" value="1"/>
</dbReference>
<dbReference type="EMBL" id="FJOG01000060">
    <property type="protein sequence ID" value="CZR68800.1"/>
    <property type="molecule type" value="Genomic_DNA"/>
</dbReference>
<name>A0A1L7XUV9_9HELO</name>
<evidence type="ECO:0000256" key="6">
    <source>
        <dbReference type="SAM" id="Phobius"/>
    </source>
</evidence>
<evidence type="ECO:0000259" key="7">
    <source>
        <dbReference type="Pfam" id="PF01266"/>
    </source>
</evidence>
<comment type="cofactor">
    <cofactor evidence="1">
        <name>FAD</name>
        <dbReference type="ChEBI" id="CHEBI:57692"/>
    </cofactor>
</comment>
<keyword evidence="6" id="KW-0812">Transmembrane</keyword>
<dbReference type="PANTHER" id="PTHR10961">
    <property type="entry name" value="PEROXISOMAL SARCOSINE OXIDASE"/>
    <property type="match status" value="1"/>
</dbReference>
<keyword evidence="6" id="KW-0472">Membrane</keyword>
<dbReference type="InterPro" id="IPR045170">
    <property type="entry name" value="MTOX"/>
</dbReference>
<protein>
    <submittedName>
        <fullName evidence="8">Related to FAD-dependent oxidoreductase</fullName>
    </submittedName>
</protein>
<dbReference type="GO" id="GO:0050660">
    <property type="term" value="F:flavin adenine dinucleotide binding"/>
    <property type="evidence" value="ECO:0007669"/>
    <property type="project" value="InterPro"/>
</dbReference>
<dbReference type="PANTHER" id="PTHR10961:SF15">
    <property type="entry name" value="FAD DEPENDENT OXIDOREDUCTASE DOMAIN-CONTAINING PROTEIN"/>
    <property type="match status" value="1"/>
</dbReference>
<keyword evidence="5" id="KW-0560">Oxidoreductase</keyword>
<keyword evidence="3" id="KW-0285">Flavoprotein</keyword>
<dbReference type="GO" id="GO:0008115">
    <property type="term" value="F:sarcosine oxidase activity"/>
    <property type="evidence" value="ECO:0007669"/>
    <property type="project" value="TreeGrafter"/>
</dbReference>
<dbReference type="Proteomes" id="UP000184330">
    <property type="component" value="Unassembled WGS sequence"/>
</dbReference>
<proteinExistence type="inferred from homology"/>
<keyword evidence="4" id="KW-0274">FAD</keyword>
<dbReference type="InterPro" id="IPR006076">
    <property type="entry name" value="FAD-dep_OxRdtase"/>
</dbReference>
<dbReference type="SUPFAM" id="SSF51905">
    <property type="entry name" value="FAD/NAD(P)-binding domain"/>
    <property type="match status" value="1"/>
</dbReference>
<comment type="similarity">
    <text evidence="2">Belongs to the MSOX/MTOX family.</text>
</comment>
<gene>
    <name evidence="8" type="ORF">PAC_18700</name>
</gene>
<feature type="domain" description="FAD dependent oxidoreductase" evidence="7">
    <location>
        <begin position="10"/>
        <end position="427"/>
    </location>
</feature>
<evidence type="ECO:0000256" key="3">
    <source>
        <dbReference type="ARBA" id="ARBA00022630"/>
    </source>
</evidence>
<accession>A0A1L7XUV9</accession>
<organism evidence="8 9">
    <name type="scientific">Phialocephala subalpina</name>
    <dbReference type="NCBI Taxonomy" id="576137"/>
    <lineage>
        <taxon>Eukaryota</taxon>
        <taxon>Fungi</taxon>
        <taxon>Dikarya</taxon>
        <taxon>Ascomycota</taxon>
        <taxon>Pezizomycotina</taxon>
        <taxon>Leotiomycetes</taxon>
        <taxon>Helotiales</taxon>
        <taxon>Mollisiaceae</taxon>
        <taxon>Phialocephala</taxon>
        <taxon>Phialocephala fortinii species complex</taxon>
    </lineage>
</organism>
<evidence type="ECO:0000313" key="9">
    <source>
        <dbReference type="Proteomes" id="UP000184330"/>
    </source>
</evidence>
<dbReference type="InterPro" id="IPR036188">
    <property type="entry name" value="FAD/NAD-bd_sf"/>
</dbReference>
<evidence type="ECO:0000313" key="8">
    <source>
        <dbReference type="EMBL" id="CZR68800.1"/>
    </source>
</evidence>
<evidence type="ECO:0000256" key="5">
    <source>
        <dbReference type="ARBA" id="ARBA00023002"/>
    </source>
</evidence>
<dbReference type="Gene3D" id="3.30.9.10">
    <property type="entry name" value="D-Amino Acid Oxidase, subunit A, domain 2"/>
    <property type="match status" value="1"/>
</dbReference>